<reference evidence="1 2" key="1">
    <citation type="submission" date="2016-07" db="EMBL/GenBank/DDBJ databases">
        <title>Multiple horizontal gene transfer events from other fungi enriched the ability of initially mycotrophic Trichoderma (Ascomycota) to feed on dead plant biomass.</title>
        <authorList>
            <consortium name="DOE Joint Genome Institute"/>
            <person name="Aerts A."/>
            <person name="Atanasova L."/>
            <person name="Chenthamara K."/>
            <person name="Zhang J."/>
            <person name="Grujic M."/>
            <person name="Henrissat B."/>
            <person name="Kuo A."/>
            <person name="Salamov A."/>
            <person name="Lipzen A."/>
            <person name="Labutti K."/>
            <person name="Barry K."/>
            <person name="Miao Y."/>
            <person name="Rahimi M.J."/>
            <person name="Shen Q."/>
            <person name="Grigoriev I.V."/>
            <person name="Kubicek C.P."/>
            <person name="Druzhinina I.S."/>
        </authorList>
    </citation>
    <scope>NUCLEOTIDE SEQUENCE [LARGE SCALE GENOMIC DNA]</scope>
    <source>
        <strain evidence="1 2">CBS 226.95</strain>
    </source>
</reference>
<dbReference type="RefSeq" id="XP_024779003.1">
    <property type="nucleotide sequence ID" value="XM_024914152.1"/>
</dbReference>
<accession>A0A2T4AQI6</accession>
<name>A0A2T4AQI6_TRIHA</name>
<proteinExistence type="predicted"/>
<dbReference type="AlphaFoldDB" id="A0A2T4AQI6"/>
<dbReference type="Proteomes" id="UP000241690">
    <property type="component" value="Unassembled WGS sequence"/>
</dbReference>
<evidence type="ECO:0000313" key="1">
    <source>
        <dbReference type="EMBL" id="PTB59326.1"/>
    </source>
</evidence>
<sequence>MRQLIVRNIPYHSVITQQEQEQNPQVKSLIYAFIFHIFVLYSLKHTMAPYLSFIYIYASVLYPFSQPKRNYTLSQLPYRSVPKKANRHSASMGGDYTALDSFHSFLCSLFLCEKCIQRQVHHESKGFPACKIQKKGEEEKTRVKGEEDYHILSKAN</sequence>
<gene>
    <name evidence="1" type="ORF">M431DRAFT_300420</name>
</gene>
<protein>
    <submittedName>
        <fullName evidence="1">Uncharacterized protein</fullName>
    </submittedName>
</protein>
<organism evidence="1 2">
    <name type="scientific">Trichoderma harzianum CBS 226.95</name>
    <dbReference type="NCBI Taxonomy" id="983964"/>
    <lineage>
        <taxon>Eukaryota</taxon>
        <taxon>Fungi</taxon>
        <taxon>Dikarya</taxon>
        <taxon>Ascomycota</taxon>
        <taxon>Pezizomycotina</taxon>
        <taxon>Sordariomycetes</taxon>
        <taxon>Hypocreomycetidae</taxon>
        <taxon>Hypocreales</taxon>
        <taxon>Hypocreaceae</taxon>
        <taxon>Trichoderma</taxon>
    </lineage>
</organism>
<dbReference type="EMBL" id="KZ679676">
    <property type="protein sequence ID" value="PTB59326.1"/>
    <property type="molecule type" value="Genomic_DNA"/>
</dbReference>
<dbReference type="GeneID" id="36622717"/>
<keyword evidence="2" id="KW-1185">Reference proteome</keyword>
<evidence type="ECO:0000313" key="2">
    <source>
        <dbReference type="Proteomes" id="UP000241690"/>
    </source>
</evidence>